<protein>
    <submittedName>
        <fullName evidence="2">Uncharacterized protein</fullName>
    </submittedName>
</protein>
<keyword evidence="1" id="KW-0472">Membrane</keyword>
<proteinExistence type="predicted"/>
<feature type="transmembrane region" description="Helical" evidence="1">
    <location>
        <begin position="49"/>
        <end position="73"/>
    </location>
</feature>
<dbReference type="AlphaFoldDB" id="X1LL55"/>
<evidence type="ECO:0000313" key="2">
    <source>
        <dbReference type="EMBL" id="GAI19818.1"/>
    </source>
</evidence>
<evidence type="ECO:0000256" key="1">
    <source>
        <dbReference type="SAM" id="Phobius"/>
    </source>
</evidence>
<gene>
    <name evidence="2" type="ORF">S06H3_31171</name>
</gene>
<comment type="caution">
    <text evidence="2">The sequence shown here is derived from an EMBL/GenBank/DDBJ whole genome shotgun (WGS) entry which is preliminary data.</text>
</comment>
<reference evidence="2" key="1">
    <citation type="journal article" date="2014" name="Front. Microbiol.">
        <title>High frequency of phylogenetically diverse reductive dehalogenase-homologous genes in deep subseafloor sedimentary metagenomes.</title>
        <authorList>
            <person name="Kawai M."/>
            <person name="Futagami T."/>
            <person name="Toyoda A."/>
            <person name="Takaki Y."/>
            <person name="Nishi S."/>
            <person name="Hori S."/>
            <person name="Arai W."/>
            <person name="Tsubouchi T."/>
            <person name="Morono Y."/>
            <person name="Uchiyama I."/>
            <person name="Ito T."/>
            <person name="Fujiyama A."/>
            <person name="Inagaki F."/>
            <person name="Takami H."/>
        </authorList>
    </citation>
    <scope>NUCLEOTIDE SEQUENCE</scope>
    <source>
        <strain evidence="2">Expedition CK06-06</strain>
    </source>
</reference>
<accession>X1LL55</accession>
<organism evidence="2">
    <name type="scientific">marine sediment metagenome</name>
    <dbReference type="NCBI Taxonomy" id="412755"/>
    <lineage>
        <taxon>unclassified sequences</taxon>
        <taxon>metagenomes</taxon>
        <taxon>ecological metagenomes</taxon>
    </lineage>
</organism>
<keyword evidence="1" id="KW-1133">Transmembrane helix</keyword>
<dbReference type="EMBL" id="BARV01018432">
    <property type="protein sequence ID" value="GAI19818.1"/>
    <property type="molecule type" value="Genomic_DNA"/>
</dbReference>
<sequence>MMGIVVAILGGLLGVAGFFLYESSGEIISQGDMLWGLGWLFQSIDKADAHLYQMGGLAGMVVGFILVLFGLIYQMKRKV</sequence>
<name>X1LL55_9ZZZZ</name>
<keyword evidence="1" id="KW-0812">Transmembrane</keyword>